<sequence length="273" mass="27648">MSRRVLTVLAAGTVFLLGVVLVVAYARGADRRALAGQQAVSVYVAVDDVPAGTSAASAAAQGLIRRELVARLGVPDGALGEIGPDYGQRVATSAIPAGELVLRERFSVPGTTPGGLAVPEGMVAVSVALTDPSHVGSFVTVGARVAVYDTYNVLGSGNRTPAGDHLAERHEYRRATRVLLPDVEVLAVGTSSTTVAADGAPDAAAPDAAAQQQPADATTLFTLAVSPADARRLVHVTLTGTLTFALLGPRADVGSGTGADDAVDDGSLFREAS</sequence>
<evidence type="ECO:0000313" key="2">
    <source>
        <dbReference type="EMBL" id="MFI7586092.1"/>
    </source>
</evidence>
<comment type="caution">
    <text evidence="2">The sequence shown here is derived from an EMBL/GenBank/DDBJ whole genome shotgun (WGS) entry which is preliminary data.</text>
</comment>
<reference evidence="2 3" key="1">
    <citation type="submission" date="2024-10" db="EMBL/GenBank/DDBJ databases">
        <title>The Natural Products Discovery Center: Release of the First 8490 Sequenced Strains for Exploring Actinobacteria Biosynthetic Diversity.</title>
        <authorList>
            <person name="Kalkreuter E."/>
            <person name="Kautsar S.A."/>
            <person name="Yang D."/>
            <person name="Bader C.D."/>
            <person name="Teijaro C.N."/>
            <person name="Fluegel L."/>
            <person name="Davis C.M."/>
            <person name="Simpson J.R."/>
            <person name="Lauterbach L."/>
            <person name="Steele A.D."/>
            <person name="Gui C."/>
            <person name="Meng S."/>
            <person name="Li G."/>
            <person name="Viehrig K."/>
            <person name="Ye F."/>
            <person name="Su P."/>
            <person name="Kiefer A.F."/>
            <person name="Nichols A."/>
            <person name="Cepeda A.J."/>
            <person name="Yan W."/>
            <person name="Fan B."/>
            <person name="Jiang Y."/>
            <person name="Adhikari A."/>
            <person name="Zheng C.-J."/>
            <person name="Schuster L."/>
            <person name="Cowan T.M."/>
            <person name="Smanski M.J."/>
            <person name="Chevrette M.G."/>
            <person name="De Carvalho L.P.S."/>
            <person name="Shen B."/>
        </authorList>
    </citation>
    <scope>NUCLEOTIDE SEQUENCE [LARGE SCALE GENOMIC DNA]</scope>
    <source>
        <strain evidence="2 3">NPDC049639</strain>
    </source>
</reference>
<dbReference type="EMBL" id="JBITLV010000001">
    <property type="protein sequence ID" value="MFI7586092.1"/>
    <property type="molecule type" value="Genomic_DNA"/>
</dbReference>
<evidence type="ECO:0000313" key="3">
    <source>
        <dbReference type="Proteomes" id="UP001612915"/>
    </source>
</evidence>
<feature type="domain" description="Flp pilus assembly protein RcpC/CpaB" evidence="1">
    <location>
        <begin position="117"/>
        <end position="246"/>
    </location>
</feature>
<protein>
    <submittedName>
        <fullName evidence="2">Flp pilus assembly protein CpaB</fullName>
    </submittedName>
</protein>
<dbReference type="Proteomes" id="UP001612915">
    <property type="component" value="Unassembled WGS sequence"/>
</dbReference>
<evidence type="ECO:0000259" key="1">
    <source>
        <dbReference type="Pfam" id="PF16976"/>
    </source>
</evidence>
<organism evidence="2 3">
    <name type="scientific">Spongisporangium articulatum</name>
    <dbReference type="NCBI Taxonomy" id="3362603"/>
    <lineage>
        <taxon>Bacteria</taxon>
        <taxon>Bacillati</taxon>
        <taxon>Actinomycetota</taxon>
        <taxon>Actinomycetes</taxon>
        <taxon>Kineosporiales</taxon>
        <taxon>Kineosporiaceae</taxon>
        <taxon>Spongisporangium</taxon>
    </lineage>
</organism>
<proteinExistence type="predicted"/>
<dbReference type="Pfam" id="PF16976">
    <property type="entry name" value="RcpC"/>
    <property type="match status" value="1"/>
</dbReference>
<dbReference type="RefSeq" id="WP_398275126.1">
    <property type="nucleotide sequence ID" value="NZ_JBITLV010000001.1"/>
</dbReference>
<keyword evidence="3" id="KW-1185">Reference proteome</keyword>
<accession>A0ABW8AIA3</accession>
<name>A0ABW8AIA3_9ACTN</name>
<gene>
    <name evidence="2" type="ORF">ACIB24_03340</name>
</gene>
<dbReference type="InterPro" id="IPR031571">
    <property type="entry name" value="RcpC_dom"/>
</dbReference>